<dbReference type="OrthoDB" id="4146344at2"/>
<sequence length="249" mass="29072">MHLSAETYSVQQAFSRYCRTGKKGNLSGVQTDRMAWYREMVFNIFADALETAFPIAFANLPQGKWDSMTKEFCSQHACQSYQLWKMPLEFYTYAVENSWDEKHHIPYLNDLLSFEWAELELYNMEDLAVPAFKLQGNWLQESILLNPEYRLLAFKYPVHKETNRRKILQQAGAWFVLLYRMPETGLVQFIELSPWLAFVMEQLYAGITLSDILAYAPDLNITVTDTLASETVLFLQEMQTRQLVLGFQP</sequence>
<dbReference type="Pfam" id="PF09836">
    <property type="entry name" value="DUF2063"/>
    <property type="match status" value="1"/>
</dbReference>
<evidence type="ECO:0000313" key="3">
    <source>
        <dbReference type="EMBL" id="RAJ83576.1"/>
    </source>
</evidence>
<dbReference type="Proteomes" id="UP000249819">
    <property type="component" value="Unassembled WGS sequence"/>
</dbReference>
<evidence type="ECO:0000313" key="4">
    <source>
        <dbReference type="Proteomes" id="UP000249819"/>
    </source>
</evidence>
<comment type="caution">
    <text evidence="3">The sequence shown here is derived from an EMBL/GenBank/DDBJ whole genome shotgun (WGS) entry which is preliminary data.</text>
</comment>
<dbReference type="Gene3D" id="1.10.150.690">
    <property type="entry name" value="DUF2063"/>
    <property type="match status" value="1"/>
</dbReference>
<feature type="domain" description="NGO1945-like C-terminal" evidence="2">
    <location>
        <begin position="146"/>
        <end position="238"/>
    </location>
</feature>
<dbReference type="InterPro" id="IPR044922">
    <property type="entry name" value="DUF2063_N_sf"/>
</dbReference>
<dbReference type="EMBL" id="QLMA01000003">
    <property type="protein sequence ID" value="RAJ83576.1"/>
    <property type="molecule type" value="Genomic_DNA"/>
</dbReference>
<proteinExistence type="predicted"/>
<dbReference type="InterPro" id="IPR054098">
    <property type="entry name" value="NGO1945-like_C"/>
</dbReference>
<evidence type="ECO:0000259" key="1">
    <source>
        <dbReference type="Pfam" id="PF09836"/>
    </source>
</evidence>
<keyword evidence="4" id="KW-1185">Reference proteome</keyword>
<feature type="domain" description="Putative DNA-binding" evidence="1">
    <location>
        <begin position="10"/>
        <end position="93"/>
    </location>
</feature>
<name>A0A327W5C3_9BACT</name>
<gene>
    <name evidence="3" type="ORF">CLV59_103544</name>
</gene>
<organism evidence="3 4">
    <name type="scientific">Chitinophaga dinghuensis</name>
    <dbReference type="NCBI Taxonomy" id="1539050"/>
    <lineage>
        <taxon>Bacteria</taxon>
        <taxon>Pseudomonadati</taxon>
        <taxon>Bacteroidota</taxon>
        <taxon>Chitinophagia</taxon>
        <taxon>Chitinophagales</taxon>
        <taxon>Chitinophagaceae</taxon>
        <taxon>Chitinophaga</taxon>
    </lineage>
</organism>
<dbReference type="AlphaFoldDB" id="A0A327W5C3"/>
<protein>
    <submittedName>
        <fullName evidence="3">Uncharacterized protein</fullName>
    </submittedName>
</protein>
<evidence type="ECO:0000259" key="2">
    <source>
        <dbReference type="Pfam" id="PF22106"/>
    </source>
</evidence>
<dbReference type="RefSeq" id="WP_111592213.1">
    <property type="nucleotide sequence ID" value="NZ_QLMA01000003.1"/>
</dbReference>
<dbReference type="InterPro" id="IPR018640">
    <property type="entry name" value="DUF2063"/>
</dbReference>
<reference evidence="3 4" key="1">
    <citation type="submission" date="2018-06" db="EMBL/GenBank/DDBJ databases">
        <title>Genomic Encyclopedia of Archaeal and Bacterial Type Strains, Phase II (KMG-II): from individual species to whole genera.</title>
        <authorList>
            <person name="Goeker M."/>
        </authorList>
    </citation>
    <scope>NUCLEOTIDE SEQUENCE [LARGE SCALE GENOMIC DNA]</scope>
    <source>
        <strain evidence="3 4">DSM 29821</strain>
    </source>
</reference>
<dbReference type="Pfam" id="PF22106">
    <property type="entry name" value="NGO1945_C"/>
    <property type="match status" value="1"/>
</dbReference>
<accession>A0A327W5C3</accession>